<reference evidence="2" key="1">
    <citation type="journal article" date="2022" name="Mol. Ecol. Resour.">
        <title>The genomes of chicory, endive, great burdock and yacon provide insights into Asteraceae palaeo-polyploidization history and plant inulin production.</title>
        <authorList>
            <person name="Fan W."/>
            <person name="Wang S."/>
            <person name="Wang H."/>
            <person name="Wang A."/>
            <person name="Jiang F."/>
            <person name="Liu H."/>
            <person name="Zhao H."/>
            <person name="Xu D."/>
            <person name="Zhang Y."/>
        </authorList>
    </citation>
    <scope>NUCLEOTIDE SEQUENCE [LARGE SCALE GENOMIC DNA]</scope>
    <source>
        <strain evidence="2">cv. Punajuju</strain>
    </source>
</reference>
<proteinExistence type="predicted"/>
<name>A0ACB9F172_CICIN</name>
<evidence type="ECO:0000313" key="2">
    <source>
        <dbReference type="Proteomes" id="UP001055811"/>
    </source>
</evidence>
<gene>
    <name evidence="1" type="ORF">L2E82_14869</name>
</gene>
<keyword evidence="2" id="KW-1185">Reference proteome</keyword>
<dbReference type="Proteomes" id="UP001055811">
    <property type="component" value="Linkage Group LG03"/>
</dbReference>
<evidence type="ECO:0000313" key="1">
    <source>
        <dbReference type="EMBL" id="KAI3764852.1"/>
    </source>
</evidence>
<organism evidence="1 2">
    <name type="scientific">Cichorium intybus</name>
    <name type="common">Chicory</name>
    <dbReference type="NCBI Taxonomy" id="13427"/>
    <lineage>
        <taxon>Eukaryota</taxon>
        <taxon>Viridiplantae</taxon>
        <taxon>Streptophyta</taxon>
        <taxon>Embryophyta</taxon>
        <taxon>Tracheophyta</taxon>
        <taxon>Spermatophyta</taxon>
        <taxon>Magnoliopsida</taxon>
        <taxon>eudicotyledons</taxon>
        <taxon>Gunneridae</taxon>
        <taxon>Pentapetalae</taxon>
        <taxon>asterids</taxon>
        <taxon>campanulids</taxon>
        <taxon>Asterales</taxon>
        <taxon>Asteraceae</taxon>
        <taxon>Cichorioideae</taxon>
        <taxon>Cichorieae</taxon>
        <taxon>Cichoriinae</taxon>
        <taxon>Cichorium</taxon>
    </lineage>
</organism>
<dbReference type="EMBL" id="CM042011">
    <property type="protein sequence ID" value="KAI3764852.1"/>
    <property type="molecule type" value="Genomic_DNA"/>
</dbReference>
<accession>A0ACB9F172</accession>
<comment type="caution">
    <text evidence="1">The sequence shown here is derived from an EMBL/GenBank/DDBJ whole genome shotgun (WGS) entry which is preliminary data.</text>
</comment>
<protein>
    <submittedName>
        <fullName evidence="1">Uncharacterized protein</fullName>
    </submittedName>
</protein>
<sequence length="183" mass="20646">MPVKDETSQIQANYAKVALNKLDKIRGKNINSNQTKVGRKCWLTSAIHRVIFRKIKLLMAPNLERSETKACDEVSMNLAYDLYVSANFEEQMDFGENETKQPEYEEALENFFCSSGVIPDSFVLSSGRWNHLAIEVLSASAEYQFVDTVEMKMNAFHPRLAALLPKVPVKVFDSAFSSSPPDS</sequence>
<reference evidence="1 2" key="2">
    <citation type="journal article" date="2022" name="Mol. Ecol. Resour.">
        <title>The genomes of chicory, endive, great burdock and yacon provide insights into Asteraceae paleo-polyploidization history and plant inulin production.</title>
        <authorList>
            <person name="Fan W."/>
            <person name="Wang S."/>
            <person name="Wang H."/>
            <person name="Wang A."/>
            <person name="Jiang F."/>
            <person name="Liu H."/>
            <person name="Zhao H."/>
            <person name="Xu D."/>
            <person name="Zhang Y."/>
        </authorList>
    </citation>
    <scope>NUCLEOTIDE SEQUENCE [LARGE SCALE GENOMIC DNA]</scope>
    <source>
        <strain evidence="2">cv. Punajuju</strain>
        <tissue evidence="1">Leaves</tissue>
    </source>
</reference>